<proteinExistence type="predicted"/>
<sequence length="362" mass="40908">MSSAIVVATIALQGAAVGVSGELAIRSLFRTKDKAAQVRIGKFFLGLFMALKSVLFLSFHASQGSTCAITGRIADLFYHFAMTAGTHVLVTRVQSIVPVNWKRKALVLHSFFTVLRFIIGVVDTGLIHVDTYPDGTCRYTDEEFWGPVYTLYDTFIDVYVTVVISYILISHIRSLVADRMKVNKNLYTSVIYHNVIRTVCLTIVNLISAIFIIMRNQVAIIMLLWPIINIFFVILVGYDSDVTKSIRKLRQKRWRTLSTMTSTVDLGRIPSISIPVNMKRPLSDSHSDTDLHMSVAKQNNIMQQDNDDLNFSQLELWKSRISATERKIKEQAGYDTREDRRLSLPNFSCRGSASYDTDNTLT</sequence>
<feature type="transmembrane region" description="Helical" evidence="1">
    <location>
        <begin position="105"/>
        <end position="129"/>
    </location>
</feature>
<evidence type="ECO:0000313" key="3">
    <source>
        <dbReference type="Proteomes" id="UP001473302"/>
    </source>
</evidence>
<organism evidence="2 3">
    <name type="scientific">Mucor flavus</name>
    <dbReference type="NCBI Taxonomy" id="439312"/>
    <lineage>
        <taxon>Eukaryota</taxon>
        <taxon>Fungi</taxon>
        <taxon>Fungi incertae sedis</taxon>
        <taxon>Mucoromycota</taxon>
        <taxon>Mucoromycotina</taxon>
        <taxon>Mucoromycetes</taxon>
        <taxon>Mucorales</taxon>
        <taxon>Mucorineae</taxon>
        <taxon>Mucoraceae</taxon>
        <taxon>Mucor</taxon>
    </lineage>
</organism>
<evidence type="ECO:0000313" key="2">
    <source>
        <dbReference type="EMBL" id="GAA5808465.1"/>
    </source>
</evidence>
<feature type="transmembrane region" description="Helical" evidence="1">
    <location>
        <begin position="6"/>
        <end position="29"/>
    </location>
</feature>
<dbReference type="EMBL" id="BAABUK010000003">
    <property type="protein sequence ID" value="GAA5808465.1"/>
    <property type="molecule type" value="Genomic_DNA"/>
</dbReference>
<gene>
    <name evidence="2" type="ORF">MFLAVUS_001856</name>
</gene>
<dbReference type="Proteomes" id="UP001473302">
    <property type="component" value="Unassembled WGS sequence"/>
</dbReference>
<feature type="transmembrane region" description="Helical" evidence="1">
    <location>
        <begin position="219"/>
        <end position="238"/>
    </location>
</feature>
<protein>
    <submittedName>
        <fullName evidence="2">Uncharacterized protein</fullName>
    </submittedName>
</protein>
<keyword evidence="1" id="KW-0472">Membrane</keyword>
<name>A0ABP9YNM5_9FUNG</name>
<keyword evidence="3" id="KW-1185">Reference proteome</keyword>
<reference evidence="2 3" key="1">
    <citation type="submission" date="2024-04" db="EMBL/GenBank/DDBJ databases">
        <title>genome sequences of Mucor flavus KT1a and Helicostylum pulchrum KT1b strains isolated from the surface of a dry-aged beef.</title>
        <authorList>
            <person name="Toyotome T."/>
            <person name="Hosono M."/>
            <person name="Torimaru M."/>
            <person name="Fukuda K."/>
            <person name="Mikami N."/>
        </authorList>
    </citation>
    <scope>NUCLEOTIDE SEQUENCE [LARGE SCALE GENOMIC DNA]</scope>
    <source>
        <strain evidence="2 3">KT1a</strain>
    </source>
</reference>
<keyword evidence="1" id="KW-0812">Transmembrane</keyword>
<feature type="transmembrane region" description="Helical" evidence="1">
    <location>
        <begin position="190"/>
        <end position="213"/>
    </location>
</feature>
<evidence type="ECO:0000256" key="1">
    <source>
        <dbReference type="SAM" id="Phobius"/>
    </source>
</evidence>
<comment type="caution">
    <text evidence="2">The sequence shown here is derived from an EMBL/GenBank/DDBJ whole genome shotgun (WGS) entry which is preliminary data.</text>
</comment>
<feature type="transmembrane region" description="Helical" evidence="1">
    <location>
        <begin position="149"/>
        <end position="169"/>
    </location>
</feature>
<keyword evidence="1" id="KW-1133">Transmembrane helix</keyword>
<feature type="transmembrane region" description="Helical" evidence="1">
    <location>
        <begin position="41"/>
        <end position="61"/>
    </location>
</feature>
<feature type="transmembrane region" description="Helical" evidence="1">
    <location>
        <begin position="76"/>
        <end position="93"/>
    </location>
</feature>
<accession>A0ABP9YNM5</accession>